<evidence type="ECO:0000256" key="3">
    <source>
        <dbReference type="PROSITE-ProRule" id="PRU00125"/>
    </source>
</evidence>
<feature type="region of interest" description="Disordered" evidence="4">
    <location>
        <begin position="193"/>
        <end position="220"/>
    </location>
</feature>
<feature type="compositionally biased region" description="Low complexity" evidence="4">
    <location>
        <begin position="307"/>
        <end position="320"/>
    </location>
</feature>
<comment type="caution">
    <text evidence="6">The sequence shown here is derived from an EMBL/GenBank/DDBJ whole genome shotgun (WGS) entry which is preliminary data.</text>
</comment>
<dbReference type="EMBL" id="NPHW01003174">
    <property type="protein sequence ID" value="OXV10028.1"/>
    <property type="molecule type" value="Genomic_DNA"/>
</dbReference>
<dbReference type="OrthoDB" id="15567at2759"/>
<dbReference type="PANTHER" id="PTHR24216">
    <property type="entry name" value="PAXILLIN-RELATED"/>
    <property type="match status" value="1"/>
</dbReference>
<dbReference type="GO" id="GO:0030695">
    <property type="term" value="F:GTPase regulator activity"/>
    <property type="evidence" value="ECO:0007669"/>
    <property type="project" value="UniProtKB-ARBA"/>
</dbReference>
<evidence type="ECO:0000313" key="7">
    <source>
        <dbReference type="Proteomes" id="UP000243515"/>
    </source>
</evidence>
<dbReference type="PANTHER" id="PTHR24216:SF8">
    <property type="entry name" value="PAXILLIN, ISOFORM F"/>
    <property type="match status" value="1"/>
</dbReference>
<protein>
    <recommendedName>
        <fullName evidence="5">LIM zinc-binding domain-containing protein</fullName>
    </recommendedName>
</protein>
<dbReference type="InterPro" id="IPR001781">
    <property type="entry name" value="Znf_LIM"/>
</dbReference>
<evidence type="ECO:0000313" key="6">
    <source>
        <dbReference type="EMBL" id="OXV10028.1"/>
    </source>
</evidence>
<keyword evidence="1 3" id="KW-0479">Metal-binding</keyword>
<accession>A0A232M130</accession>
<gene>
    <name evidence="6" type="ORF">Egran_02211</name>
</gene>
<evidence type="ECO:0000256" key="2">
    <source>
        <dbReference type="ARBA" id="ARBA00022833"/>
    </source>
</evidence>
<sequence length="801" mass="88578">MMPPRGKHKDAQQKVSSGPTYMSSDQVARYLRDLRTNRPLRPNGSRPQPGKTVFSQLDIEEELPPRAASALSMSRRPGASPIDQLASEVYPRSASALSHHRSTSEVSLGSSAGRPLAQEPLNYSSRVSIGSMAGITRSSALSPNGIYRESGQRWMERQEARSLRDALEEMDLQERRIHDAAQNEATELVWQHKNPGVTYKNPHAPYRNPDWQPGNHPFLQHLEKGSHARSQSLGVYGDSVSYPYNQYSDDSSGSNSGADTDNPRINPTPGDIASPAEVSVIRSRVQTKKPKVNFAHDVQILSDRRGSGVSRFRSVSGDSSKGIFRNPEDQIYEEPEESDSPAEENSSTVPDSSALRVKPRNSLSQGYRHPPARSGTLPDLQVDIHKNPPSQSRNPLYKMNPPNPPSTDLKVEEAVRTKDGIEIRSDEIRAATSMRLKDRSVKLPMPTAVSGRPGQPIVSFDPNWKSVEQQLKNNSIISRKQDSNASRKSSVIPPESEPPTPMVMVSEAPSVPTINLSEESDDKNPSIHVFSPTTSSDGRKNDTRPPRNPKQTAPRRRLDPKKMAPVSQNRWYSPFNMPGLPTAACVACSLPISGRIVTAAESRFHPECFTCHHCSTPLECVAFYQEPETKRAERLSKAASDDDDAEALRFYCHLDFHELFSPRCKSCKTPIEGEVVVACGAEWHVGHFFCAECGDPFTQETPFVEKDGFAWCLRCHSRRTASRCLGCKQPVLDEVVVTALEGQWHEDCFVCHECGNGFGPEGRFFIKEGGPKLSTKGRIIGGPVQLAVCENCEAMRLKASS</sequence>
<keyword evidence="3" id="KW-0440">LIM domain</keyword>
<organism evidence="6 7">
    <name type="scientific">Elaphomyces granulatus</name>
    <dbReference type="NCBI Taxonomy" id="519963"/>
    <lineage>
        <taxon>Eukaryota</taxon>
        <taxon>Fungi</taxon>
        <taxon>Dikarya</taxon>
        <taxon>Ascomycota</taxon>
        <taxon>Pezizomycotina</taxon>
        <taxon>Eurotiomycetes</taxon>
        <taxon>Eurotiomycetidae</taxon>
        <taxon>Eurotiales</taxon>
        <taxon>Elaphomycetaceae</taxon>
        <taxon>Elaphomyces</taxon>
    </lineage>
</organism>
<dbReference type="Gene3D" id="2.10.110.10">
    <property type="entry name" value="Cysteine Rich Protein"/>
    <property type="match status" value="3"/>
</dbReference>
<dbReference type="GO" id="GO:0046872">
    <property type="term" value="F:metal ion binding"/>
    <property type="evidence" value="ECO:0007669"/>
    <property type="project" value="UniProtKB-KW"/>
</dbReference>
<feature type="domain" description="LIM zinc-binding" evidence="5">
    <location>
        <begin position="662"/>
        <end position="722"/>
    </location>
</feature>
<proteinExistence type="predicted"/>
<dbReference type="FunFam" id="2.10.110.10:FF:000113">
    <property type="entry name" value="LIM domain-containing protein"/>
    <property type="match status" value="1"/>
</dbReference>
<dbReference type="FunFam" id="2.10.110.10:FF:000127">
    <property type="entry name" value="LIM domain protein"/>
    <property type="match status" value="1"/>
</dbReference>
<dbReference type="PROSITE" id="PS00478">
    <property type="entry name" value="LIM_DOMAIN_1"/>
    <property type="match status" value="2"/>
</dbReference>
<name>A0A232M130_9EURO</name>
<evidence type="ECO:0000259" key="5">
    <source>
        <dbReference type="PROSITE" id="PS50023"/>
    </source>
</evidence>
<feature type="region of interest" description="Disordered" evidence="4">
    <location>
        <begin position="1"/>
        <end position="117"/>
    </location>
</feature>
<keyword evidence="2 3" id="KW-0862">Zinc</keyword>
<keyword evidence="7" id="KW-1185">Reference proteome</keyword>
<dbReference type="Pfam" id="PF00412">
    <property type="entry name" value="LIM"/>
    <property type="match status" value="3"/>
</dbReference>
<dbReference type="CDD" id="cd08368">
    <property type="entry name" value="LIM"/>
    <property type="match status" value="1"/>
</dbReference>
<feature type="region of interest" description="Disordered" evidence="4">
    <location>
        <begin position="305"/>
        <end position="409"/>
    </location>
</feature>
<evidence type="ECO:0000256" key="1">
    <source>
        <dbReference type="ARBA" id="ARBA00022723"/>
    </source>
</evidence>
<feature type="compositionally biased region" description="Low complexity" evidence="4">
    <location>
        <begin position="248"/>
        <end position="260"/>
    </location>
</feature>
<feature type="compositionally biased region" description="Polar residues" evidence="4">
    <location>
        <begin position="474"/>
        <end position="489"/>
    </location>
</feature>
<feature type="region of interest" description="Disordered" evidence="4">
    <location>
        <begin position="240"/>
        <end position="275"/>
    </location>
</feature>
<dbReference type="AlphaFoldDB" id="A0A232M130"/>
<feature type="domain" description="LIM zinc-binding" evidence="5">
    <location>
        <begin position="583"/>
        <end position="642"/>
    </location>
</feature>
<feature type="compositionally biased region" description="Polar residues" evidence="4">
    <location>
        <begin position="13"/>
        <end position="26"/>
    </location>
</feature>
<evidence type="ECO:0000256" key="4">
    <source>
        <dbReference type="SAM" id="MobiDB-lite"/>
    </source>
</evidence>
<feature type="region of interest" description="Disordered" evidence="4">
    <location>
        <begin position="474"/>
        <end position="564"/>
    </location>
</feature>
<dbReference type="FunFam" id="2.10.110.10:FF:000077">
    <property type="entry name" value="LIM domain protein"/>
    <property type="match status" value="1"/>
</dbReference>
<dbReference type="PROSITE" id="PS50023">
    <property type="entry name" value="LIM_DOMAIN_2"/>
    <property type="match status" value="2"/>
</dbReference>
<reference evidence="6 7" key="1">
    <citation type="journal article" date="2015" name="Environ. Microbiol.">
        <title>Metagenome sequence of Elaphomyces granulatus from sporocarp tissue reveals Ascomycota ectomycorrhizal fingerprints of genome expansion and a Proteobacteria-rich microbiome.</title>
        <authorList>
            <person name="Quandt C.A."/>
            <person name="Kohler A."/>
            <person name="Hesse C.N."/>
            <person name="Sharpton T.J."/>
            <person name="Martin F."/>
            <person name="Spatafora J.W."/>
        </authorList>
    </citation>
    <scope>NUCLEOTIDE SEQUENCE [LARGE SCALE GENOMIC DNA]</scope>
    <source>
        <strain evidence="6 7">OSC145934</strain>
    </source>
</reference>
<dbReference type="Proteomes" id="UP000243515">
    <property type="component" value="Unassembled WGS sequence"/>
</dbReference>
<feature type="compositionally biased region" description="Acidic residues" evidence="4">
    <location>
        <begin position="330"/>
        <end position="342"/>
    </location>
</feature>
<dbReference type="SUPFAM" id="SSF57716">
    <property type="entry name" value="Glucocorticoid receptor-like (DNA-binding domain)"/>
    <property type="match status" value="3"/>
</dbReference>
<dbReference type="SMART" id="SM00132">
    <property type="entry name" value="LIM"/>
    <property type="match status" value="3"/>
</dbReference>